<reference evidence="1 2" key="1">
    <citation type="submission" date="2019-03" db="EMBL/GenBank/DDBJ databases">
        <title>First draft genome of Liparis tanakae, snailfish: a comprehensive survey of snailfish specific genes.</title>
        <authorList>
            <person name="Kim W."/>
            <person name="Song I."/>
            <person name="Jeong J.-H."/>
            <person name="Kim D."/>
            <person name="Kim S."/>
            <person name="Ryu S."/>
            <person name="Song J.Y."/>
            <person name="Lee S.K."/>
        </authorList>
    </citation>
    <scope>NUCLEOTIDE SEQUENCE [LARGE SCALE GENOMIC DNA]</scope>
    <source>
        <tissue evidence="1">Muscle</tissue>
    </source>
</reference>
<evidence type="ECO:0000313" key="2">
    <source>
        <dbReference type="Proteomes" id="UP000314294"/>
    </source>
</evidence>
<dbReference type="AlphaFoldDB" id="A0A4Z2HBL9"/>
<accession>A0A4Z2HBL9</accession>
<comment type="caution">
    <text evidence="1">The sequence shown here is derived from an EMBL/GenBank/DDBJ whole genome shotgun (WGS) entry which is preliminary data.</text>
</comment>
<sequence>MAQTLFVVRAVQMVSAGLDKVLHQNRPDHKGPQWRSEGCENLSEGRRKVCCSESGHVNKERGGEPFSLVQTQTGPLAFLGRQVFKSRVTPTGMSSFHAEETQPVGSVMVLLLSRVSQNK</sequence>
<organism evidence="1 2">
    <name type="scientific">Liparis tanakae</name>
    <name type="common">Tanaka's snailfish</name>
    <dbReference type="NCBI Taxonomy" id="230148"/>
    <lineage>
        <taxon>Eukaryota</taxon>
        <taxon>Metazoa</taxon>
        <taxon>Chordata</taxon>
        <taxon>Craniata</taxon>
        <taxon>Vertebrata</taxon>
        <taxon>Euteleostomi</taxon>
        <taxon>Actinopterygii</taxon>
        <taxon>Neopterygii</taxon>
        <taxon>Teleostei</taxon>
        <taxon>Neoteleostei</taxon>
        <taxon>Acanthomorphata</taxon>
        <taxon>Eupercaria</taxon>
        <taxon>Perciformes</taxon>
        <taxon>Cottioidei</taxon>
        <taxon>Cottales</taxon>
        <taxon>Liparidae</taxon>
        <taxon>Liparis</taxon>
    </lineage>
</organism>
<name>A0A4Z2HBL9_9TELE</name>
<dbReference type="Proteomes" id="UP000314294">
    <property type="component" value="Unassembled WGS sequence"/>
</dbReference>
<gene>
    <name evidence="1" type="ORF">EYF80_026749</name>
</gene>
<dbReference type="EMBL" id="SRLO01000281">
    <property type="protein sequence ID" value="TNN63021.1"/>
    <property type="molecule type" value="Genomic_DNA"/>
</dbReference>
<proteinExistence type="predicted"/>
<keyword evidence="2" id="KW-1185">Reference proteome</keyword>
<evidence type="ECO:0000313" key="1">
    <source>
        <dbReference type="EMBL" id="TNN63021.1"/>
    </source>
</evidence>
<protein>
    <submittedName>
        <fullName evidence="1">Uncharacterized protein</fullName>
    </submittedName>
</protein>